<gene>
    <name evidence="2" type="ORF">FOL46_003891</name>
    <name evidence="1" type="ORF">FOZ61_004272</name>
</gene>
<feature type="non-terminal residue" evidence="1">
    <location>
        <position position="1"/>
    </location>
</feature>
<evidence type="ECO:0000313" key="1">
    <source>
        <dbReference type="EMBL" id="KAF4647367.1"/>
    </source>
</evidence>
<organism evidence="1 3">
    <name type="scientific">Perkinsus olseni</name>
    <name type="common">Perkinsus atlanticus</name>
    <dbReference type="NCBI Taxonomy" id="32597"/>
    <lineage>
        <taxon>Eukaryota</taxon>
        <taxon>Sar</taxon>
        <taxon>Alveolata</taxon>
        <taxon>Perkinsozoa</taxon>
        <taxon>Perkinsea</taxon>
        <taxon>Perkinsida</taxon>
        <taxon>Perkinsidae</taxon>
        <taxon>Perkinsus</taxon>
    </lineage>
</organism>
<reference evidence="3 4" key="1">
    <citation type="submission" date="2020-04" db="EMBL/GenBank/DDBJ databases">
        <title>Perkinsus olseni comparative genomics.</title>
        <authorList>
            <person name="Bogema D.R."/>
        </authorList>
    </citation>
    <scope>NUCLEOTIDE SEQUENCE [LARGE SCALE GENOMIC DNA]</scope>
    <source>
        <strain evidence="1">ATCC PRA-179</strain>
        <strain evidence="2">ATCC PRA-31</strain>
    </source>
</reference>
<proteinExistence type="predicted"/>
<feature type="non-terminal residue" evidence="1">
    <location>
        <position position="173"/>
    </location>
</feature>
<comment type="caution">
    <text evidence="1">The sequence shown here is derived from an EMBL/GenBank/DDBJ whole genome shotgun (WGS) entry which is preliminary data.</text>
</comment>
<evidence type="ECO:0000313" key="2">
    <source>
        <dbReference type="EMBL" id="KAF4647699.1"/>
    </source>
</evidence>
<name>A0A7J6KJY1_PEROL</name>
<protein>
    <submittedName>
        <fullName evidence="1">Uncharacterized protein</fullName>
    </submittedName>
</protein>
<evidence type="ECO:0000313" key="4">
    <source>
        <dbReference type="Proteomes" id="UP000572268"/>
    </source>
</evidence>
<dbReference type="EMBL" id="JABAHT010002448">
    <property type="protein sequence ID" value="KAF4647367.1"/>
    <property type="molecule type" value="Genomic_DNA"/>
</dbReference>
<dbReference type="AlphaFoldDB" id="A0A7J6KJY1"/>
<dbReference type="OrthoDB" id="475970at2759"/>
<accession>A0A7J6KJY1</accession>
<dbReference type="Proteomes" id="UP000572268">
    <property type="component" value="Unassembled WGS sequence"/>
</dbReference>
<evidence type="ECO:0000313" key="3">
    <source>
        <dbReference type="Proteomes" id="UP000570595"/>
    </source>
</evidence>
<sequence>LTTAEKSKAKAWVQAGKFILSPICKDNEAVGLFTQSTNREQDMRRLPWVLVIPGPATFVNEQRMVTAYDPHQQVQAARALLVLQTIAWWPGMSGDLLSHINNCDLCLRLYPSKHLPYRGVIVGDSRFSTISIDHKNLPDGPSLYHKKTSLLHLRPYASILSGLCDLDAHNIYT</sequence>
<dbReference type="EMBL" id="JABANN010002425">
    <property type="protein sequence ID" value="KAF4647699.1"/>
    <property type="molecule type" value="Genomic_DNA"/>
</dbReference>
<dbReference type="Proteomes" id="UP000570595">
    <property type="component" value="Unassembled WGS sequence"/>
</dbReference>